<evidence type="ECO:0000313" key="3">
    <source>
        <dbReference type="Proteomes" id="UP000824230"/>
    </source>
</evidence>
<dbReference type="InterPro" id="IPR011583">
    <property type="entry name" value="Chitinase_II/V-like_cat"/>
</dbReference>
<keyword evidence="2" id="KW-0378">Hydrolase</keyword>
<gene>
    <name evidence="2" type="ORF">H9738_01585</name>
</gene>
<feature type="domain" description="GH18" evidence="1">
    <location>
        <begin position="261"/>
        <end position="571"/>
    </location>
</feature>
<dbReference type="Proteomes" id="UP000824230">
    <property type="component" value="Unassembled WGS sequence"/>
</dbReference>
<dbReference type="SMART" id="SM00636">
    <property type="entry name" value="Glyco_18"/>
    <property type="match status" value="1"/>
</dbReference>
<dbReference type="PROSITE" id="PS51910">
    <property type="entry name" value="GH18_2"/>
    <property type="match status" value="1"/>
</dbReference>
<proteinExistence type="predicted"/>
<name>A0A9D1VJV2_9FIRM</name>
<dbReference type="Gene3D" id="3.20.20.80">
    <property type="entry name" value="Glycosidases"/>
    <property type="match status" value="1"/>
</dbReference>
<dbReference type="Gene3D" id="3.10.50.10">
    <property type="match status" value="1"/>
</dbReference>
<dbReference type="GO" id="GO:0016787">
    <property type="term" value="F:hydrolase activity"/>
    <property type="evidence" value="ECO:0007669"/>
    <property type="project" value="UniProtKB-KW"/>
</dbReference>
<reference evidence="2" key="1">
    <citation type="journal article" date="2021" name="PeerJ">
        <title>Extensive microbial diversity within the chicken gut microbiome revealed by metagenomics and culture.</title>
        <authorList>
            <person name="Gilroy R."/>
            <person name="Ravi A."/>
            <person name="Getino M."/>
            <person name="Pursley I."/>
            <person name="Horton D.L."/>
            <person name="Alikhan N.F."/>
            <person name="Baker D."/>
            <person name="Gharbi K."/>
            <person name="Hall N."/>
            <person name="Watson M."/>
            <person name="Adriaenssens E.M."/>
            <person name="Foster-Nyarko E."/>
            <person name="Jarju S."/>
            <person name="Secka A."/>
            <person name="Antonio M."/>
            <person name="Oren A."/>
            <person name="Chaudhuri R.R."/>
            <person name="La Ragione R."/>
            <person name="Hildebrand F."/>
            <person name="Pallen M.J."/>
        </authorList>
    </citation>
    <scope>NUCLEOTIDE SEQUENCE</scope>
    <source>
        <strain evidence="2">ChiHjej12B11-1927</strain>
    </source>
</reference>
<dbReference type="GO" id="GO:0008061">
    <property type="term" value="F:chitin binding"/>
    <property type="evidence" value="ECO:0007669"/>
    <property type="project" value="InterPro"/>
</dbReference>
<organism evidence="2 3">
    <name type="scientific">Candidatus Blautia pullistercoris</name>
    <dbReference type="NCBI Taxonomy" id="2838499"/>
    <lineage>
        <taxon>Bacteria</taxon>
        <taxon>Bacillati</taxon>
        <taxon>Bacillota</taxon>
        <taxon>Clostridia</taxon>
        <taxon>Lachnospirales</taxon>
        <taxon>Lachnospiraceae</taxon>
        <taxon>Blautia</taxon>
    </lineage>
</organism>
<dbReference type="AlphaFoldDB" id="A0A9D1VJV2"/>
<dbReference type="PANTHER" id="PTHR46066:SF2">
    <property type="entry name" value="CHITINASE DOMAIN-CONTAINING PROTEIN 1"/>
    <property type="match status" value="1"/>
</dbReference>
<dbReference type="SUPFAM" id="SSF55383">
    <property type="entry name" value="Copper amine oxidase, domain N"/>
    <property type="match status" value="1"/>
</dbReference>
<dbReference type="InterPro" id="IPR029070">
    <property type="entry name" value="Chitinase_insertion_sf"/>
</dbReference>
<evidence type="ECO:0000259" key="1">
    <source>
        <dbReference type="PROSITE" id="PS51910"/>
    </source>
</evidence>
<protein>
    <submittedName>
        <fullName evidence="2">Glycosyl hydrolase family 18</fullName>
    </submittedName>
</protein>
<dbReference type="InterPro" id="IPR001223">
    <property type="entry name" value="Glyco_hydro18_cat"/>
</dbReference>
<reference evidence="2" key="2">
    <citation type="submission" date="2021-04" db="EMBL/GenBank/DDBJ databases">
        <authorList>
            <person name="Gilroy R."/>
        </authorList>
    </citation>
    <scope>NUCLEOTIDE SEQUENCE</scope>
    <source>
        <strain evidence="2">ChiHjej12B11-1927</strain>
    </source>
</reference>
<dbReference type="InterPro" id="IPR017853">
    <property type="entry name" value="GH"/>
</dbReference>
<dbReference type="Pfam" id="PF07833">
    <property type="entry name" value="Cu_amine_oxidN1"/>
    <property type="match status" value="1"/>
</dbReference>
<dbReference type="Gene3D" id="2.30.30.40">
    <property type="entry name" value="SH3 Domains"/>
    <property type="match status" value="1"/>
</dbReference>
<dbReference type="EMBL" id="DXFG01000035">
    <property type="protein sequence ID" value="HIX36554.1"/>
    <property type="molecule type" value="Genomic_DNA"/>
</dbReference>
<sequence length="571" mass="64462">MAKKRRKRRRRRSRLAPVLVALLLIILVGAVGVITSAIRRYTPSDARMDLADYYQQSSDNELSLILQDTIADSKGKIEDGVAYIPYSVITQELEGRFYWDQETQQMLYTMPTEVLAIQPESNTYQIGGESVTEDYSIVRQIDGEYYIALDFLEQYMEIQGTVYEDPARVVILYKWGTVKTVEASEETQVRYQGGIKSPILKDLEQGEPMLLLEELDNWSRVMTQDGIDGYVENGALSAPKETEYAYTGSYEENFTSLTRDHKINLAWHQVTSEAANQAFASDTQNMTGVNVISPTWFSVTSTQGNISSLASSDYVIQAHAKGLEVWGLIDNFSDGVSTLDTLSVRSARQHIIEMLLSEANRVDMDGINVDFEALTEEEAPHFIQFIRELSVACRNNGLVLSVDNPVPQYTAFYNRKEQGIVADYVIIMGYDEHTVGSETAGSVASLPFVEEGITQTLSEVPKEKVINGIPFYTRLWTEANNGMVTSEVCSMDQADAYVEEYSMEVYWNTDVSQNYAEAVTDSGVLKMWLEDEQSLEEKMKLIQEYELAGVAEWKLGFERDDVWGIISNYIQ</sequence>
<comment type="caution">
    <text evidence="2">The sequence shown here is derived from an EMBL/GenBank/DDBJ whole genome shotgun (WGS) entry which is preliminary data.</text>
</comment>
<dbReference type="PANTHER" id="PTHR46066">
    <property type="entry name" value="CHITINASE DOMAIN-CONTAINING PROTEIN 1 FAMILY MEMBER"/>
    <property type="match status" value="1"/>
</dbReference>
<dbReference type="GO" id="GO:0005975">
    <property type="term" value="P:carbohydrate metabolic process"/>
    <property type="evidence" value="ECO:0007669"/>
    <property type="project" value="InterPro"/>
</dbReference>
<dbReference type="InterPro" id="IPR012854">
    <property type="entry name" value="Cu_amine_oxidase-like_N"/>
</dbReference>
<accession>A0A9D1VJV2</accession>
<dbReference type="InterPro" id="IPR036582">
    <property type="entry name" value="Mao_N_sf"/>
</dbReference>
<dbReference type="SUPFAM" id="SSF51445">
    <property type="entry name" value="(Trans)glycosidases"/>
    <property type="match status" value="1"/>
</dbReference>
<dbReference type="Pfam" id="PF00704">
    <property type="entry name" value="Glyco_hydro_18"/>
    <property type="match status" value="1"/>
</dbReference>
<evidence type="ECO:0000313" key="2">
    <source>
        <dbReference type="EMBL" id="HIX36554.1"/>
    </source>
</evidence>